<feature type="binding site" evidence="6">
    <location>
        <begin position="63"/>
        <end position="65"/>
    </location>
    <ligand>
        <name>NAD(+)</name>
        <dbReference type="ChEBI" id="CHEBI:57540"/>
    </ligand>
</feature>
<dbReference type="PROSITE" id="PS52018">
    <property type="entry name" value="DART"/>
    <property type="match status" value="1"/>
</dbReference>
<evidence type="ECO:0000259" key="8">
    <source>
        <dbReference type="PROSITE" id="PS52018"/>
    </source>
</evidence>
<keyword evidence="4 6" id="KW-0548">Nucleotidyltransferase</keyword>
<evidence type="ECO:0000256" key="6">
    <source>
        <dbReference type="PROSITE-ProRule" id="PRU01362"/>
    </source>
</evidence>
<feature type="domain" description="DarT" evidence="8">
    <location>
        <begin position="59"/>
        <end position="250"/>
    </location>
</feature>
<dbReference type="Pfam" id="PF14487">
    <property type="entry name" value="DarT"/>
    <property type="match status" value="1"/>
</dbReference>
<keyword evidence="5 6" id="KW-0238">DNA-binding</keyword>
<dbReference type="EMBL" id="JAEPES010000001">
    <property type="protein sequence ID" value="MBK4346909.1"/>
    <property type="molecule type" value="Genomic_DNA"/>
</dbReference>
<name>A0A934W378_9MICO</name>
<keyword evidence="1 6" id="KW-1277">Toxin-antitoxin system</keyword>
<dbReference type="AlphaFoldDB" id="A0A934W378"/>
<dbReference type="RefSeq" id="WP_200555192.1">
    <property type="nucleotide sequence ID" value="NZ_JAEPES010000001.1"/>
</dbReference>
<comment type="caution">
    <text evidence="9">The sequence shown here is derived from an EMBL/GenBank/DDBJ whole genome shotgun (WGS) entry which is preliminary data.</text>
</comment>
<protein>
    <submittedName>
        <fullName evidence="9">DUF4433 domain-containing protein</fullName>
    </submittedName>
</protein>
<comment type="similarity">
    <text evidence="6">Belongs to the DarT ADP-ribosyltransferase family.</text>
</comment>
<feature type="active site" evidence="6">
    <location>
        <position position="203"/>
    </location>
</feature>
<keyword evidence="3 6" id="KW-0808">Transferase</keyword>
<dbReference type="Proteomes" id="UP000636458">
    <property type="component" value="Unassembled WGS sequence"/>
</dbReference>
<evidence type="ECO:0000256" key="3">
    <source>
        <dbReference type="ARBA" id="ARBA00022679"/>
    </source>
</evidence>
<evidence type="ECO:0000256" key="5">
    <source>
        <dbReference type="ARBA" id="ARBA00023125"/>
    </source>
</evidence>
<evidence type="ECO:0000256" key="1">
    <source>
        <dbReference type="ARBA" id="ARBA00022649"/>
    </source>
</evidence>
<evidence type="ECO:0000256" key="2">
    <source>
        <dbReference type="ARBA" id="ARBA00022676"/>
    </source>
</evidence>
<sequence>MPDECIHGLEAGLCDLCYPKAKPEVAPVATTTRTTTRRRTPAVPRTAGVGTPDHKVGEQRLYHVTHISNLAGIIEAGSIVAPATPALDASSPENRDARRNITLEGATVADYVPFFLSPNSTIWSQIRAGADDPRLSREVRDLPPAEFVILVSTVKVATALESAISVSDGDPSSIYTRFGTTPETNDRTLRKLRADDALLLEGELLIRDAFPFDQIALIGVANDRARDAVREILQTAMHEPKVAVYPPWFARA</sequence>
<dbReference type="GO" id="GO:0016779">
    <property type="term" value="F:nucleotidyltransferase activity"/>
    <property type="evidence" value="ECO:0007669"/>
    <property type="project" value="UniProtKB-UniRule"/>
</dbReference>
<dbReference type="GO" id="GO:0003677">
    <property type="term" value="F:DNA binding"/>
    <property type="evidence" value="ECO:0007669"/>
    <property type="project" value="UniProtKB-UniRule"/>
</dbReference>
<evidence type="ECO:0000313" key="11">
    <source>
        <dbReference type="Proteomes" id="UP000636458"/>
    </source>
</evidence>
<evidence type="ECO:0000313" key="9">
    <source>
        <dbReference type="EMBL" id="MBK4346909.1"/>
    </source>
</evidence>
<gene>
    <name evidence="9" type="ORF">IV501_04625</name>
    <name evidence="10" type="ORF">IV501_10000</name>
</gene>
<keyword evidence="11" id="KW-1185">Reference proteome</keyword>
<evidence type="ECO:0000256" key="4">
    <source>
        <dbReference type="ARBA" id="ARBA00022695"/>
    </source>
</evidence>
<feature type="active site" description="Proton acceptor" evidence="6">
    <location>
        <position position="98"/>
    </location>
</feature>
<dbReference type="InterPro" id="IPR029494">
    <property type="entry name" value="DarT"/>
</dbReference>
<evidence type="ECO:0000313" key="10">
    <source>
        <dbReference type="EMBL" id="MBK4347968.1"/>
    </source>
</evidence>
<organism evidence="9 11">
    <name type="scientific">Lacisediminihabitans changchengi</name>
    <dbReference type="NCBI Taxonomy" id="2787634"/>
    <lineage>
        <taxon>Bacteria</taxon>
        <taxon>Bacillati</taxon>
        <taxon>Actinomycetota</taxon>
        <taxon>Actinomycetes</taxon>
        <taxon>Micrococcales</taxon>
        <taxon>Microbacteriaceae</taxon>
        <taxon>Lacisediminihabitans</taxon>
    </lineage>
</organism>
<dbReference type="GO" id="GO:0016757">
    <property type="term" value="F:glycosyltransferase activity"/>
    <property type="evidence" value="ECO:0007669"/>
    <property type="project" value="UniProtKB-UniRule"/>
</dbReference>
<proteinExistence type="inferred from homology"/>
<feature type="region of interest" description="Disordered" evidence="7">
    <location>
        <begin position="28"/>
        <end position="54"/>
    </location>
</feature>
<evidence type="ECO:0000256" key="7">
    <source>
        <dbReference type="SAM" id="MobiDB-lite"/>
    </source>
</evidence>
<keyword evidence="2 6" id="KW-0328">Glycosyltransferase</keyword>
<comment type="catalytic activity">
    <reaction evidence="6">
        <text>a thymidine in DNA + NAD(+) = an N-(ADP-alpha-D-ribosyl)-thymidine in DNA + nicotinamide + H(+)</text>
        <dbReference type="Rhea" id="RHEA:71651"/>
        <dbReference type="Rhea" id="RHEA-COMP:13556"/>
        <dbReference type="Rhea" id="RHEA-COMP:18051"/>
        <dbReference type="ChEBI" id="CHEBI:15378"/>
        <dbReference type="ChEBI" id="CHEBI:17154"/>
        <dbReference type="ChEBI" id="CHEBI:57540"/>
        <dbReference type="ChEBI" id="CHEBI:137386"/>
        <dbReference type="ChEBI" id="CHEBI:191199"/>
    </reaction>
</comment>
<accession>A0A934W378</accession>
<feature type="binding site" evidence="6">
    <location>
        <position position="98"/>
    </location>
    <ligand>
        <name>NAD(+)</name>
        <dbReference type="ChEBI" id="CHEBI:57540"/>
    </ligand>
</feature>
<feature type="binding site" evidence="6">
    <location>
        <position position="72"/>
    </location>
    <ligand>
        <name>NAD(+)</name>
        <dbReference type="ChEBI" id="CHEBI:57540"/>
    </ligand>
</feature>
<dbReference type="EMBL" id="JAEPES010000003">
    <property type="protein sequence ID" value="MBK4347968.1"/>
    <property type="molecule type" value="Genomic_DNA"/>
</dbReference>
<reference evidence="9" key="1">
    <citation type="submission" date="2021-01" db="EMBL/GenBank/DDBJ databases">
        <title>Lacisediminihabitans sp. nov. strain G11-30, isolated from Antarctic Soil.</title>
        <authorList>
            <person name="Li J."/>
        </authorList>
    </citation>
    <scope>NUCLEOTIDE SEQUENCE</scope>
    <source>
        <strain evidence="9">G11-30</strain>
    </source>
</reference>
<comment type="caution">
    <text evidence="6">Lacks conserved residue(s) required for the propagation of feature annotation.</text>
</comment>